<keyword evidence="3" id="KW-1185">Reference proteome</keyword>
<feature type="compositionally biased region" description="Pro residues" evidence="1">
    <location>
        <begin position="385"/>
        <end position="394"/>
    </location>
</feature>
<evidence type="ECO:0000313" key="3">
    <source>
        <dbReference type="Proteomes" id="UP001489004"/>
    </source>
</evidence>
<organism evidence="2 3">
    <name type="scientific">[Myrmecia] bisecta</name>
    <dbReference type="NCBI Taxonomy" id="41462"/>
    <lineage>
        <taxon>Eukaryota</taxon>
        <taxon>Viridiplantae</taxon>
        <taxon>Chlorophyta</taxon>
        <taxon>core chlorophytes</taxon>
        <taxon>Trebouxiophyceae</taxon>
        <taxon>Trebouxiales</taxon>
        <taxon>Trebouxiaceae</taxon>
        <taxon>Myrmecia</taxon>
    </lineage>
</organism>
<proteinExistence type="predicted"/>
<dbReference type="EMBL" id="JALJOR010000013">
    <property type="protein sequence ID" value="KAK9806940.1"/>
    <property type="molecule type" value="Genomic_DNA"/>
</dbReference>
<dbReference type="AlphaFoldDB" id="A0AAW1PAY5"/>
<dbReference type="Proteomes" id="UP001489004">
    <property type="component" value="Unassembled WGS sequence"/>
</dbReference>
<comment type="caution">
    <text evidence="2">The sequence shown here is derived from an EMBL/GenBank/DDBJ whole genome shotgun (WGS) entry which is preliminary data.</text>
</comment>
<evidence type="ECO:0000256" key="1">
    <source>
        <dbReference type="SAM" id="MobiDB-lite"/>
    </source>
</evidence>
<name>A0AAW1PAY5_9CHLO</name>
<protein>
    <submittedName>
        <fullName evidence="2">Uncharacterized protein</fullName>
    </submittedName>
</protein>
<evidence type="ECO:0000313" key="2">
    <source>
        <dbReference type="EMBL" id="KAK9806940.1"/>
    </source>
</evidence>
<reference evidence="2 3" key="1">
    <citation type="journal article" date="2024" name="Nat. Commun.">
        <title>Phylogenomics reveals the evolutionary origins of lichenization in chlorophyte algae.</title>
        <authorList>
            <person name="Puginier C."/>
            <person name="Libourel C."/>
            <person name="Otte J."/>
            <person name="Skaloud P."/>
            <person name="Haon M."/>
            <person name="Grisel S."/>
            <person name="Petersen M."/>
            <person name="Berrin J.G."/>
            <person name="Delaux P.M."/>
            <person name="Dal Grande F."/>
            <person name="Keller J."/>
        </authorList>
    </citation>
    <scope>NUCLEOTIDE SEQUENCE [LARGE SCALE GENOMIC DNA]</scope>
    <source>
        <strain evidence="2 3">SAG 2043</strain>
    </source>
</reference>
<accession>A0AAW1PAY5</accession>
<gene>
    <name evidence="2" type="ORF">WJX72_008138</name>
</gene>
<sequence length="1222" mass="120925">MARGRRLLAPAPAPFAPAPAPGPALGPSSSLGPSWVDLLVTSLTATSQKGATDAISLAFSQGIPPQVIAQAFTSGFSLGTLNPQLIARGWSAALASNSSYAATYGNTYAQAVVFGLASNTTATAYAINEIGVLGQSAAVLNALNFSSTNGYAYEVVEAVAIAHEVITANRTCAMFSPLALFSNMITQAVVSNNTATANAAIAAGYAYGCVMSTATTNGLLEASSAKNQCGCPLITPFLLGAYAIATSNGNAATAFASSQVQSPTVFNCLQTALAAQYPAVQATSAALVAANTTQAVQNIQQAAAVSSAVAAAATHVVEQYIINQGCTSFVQKVLVDATAGAGASATGSGVGADAAAAASASAGVLLSSQIIDNCISPPPNIAPPVNTPPLPPAIQSPKAATAPPPPFALPSPAVQANVTAVAIVNTNFPTAVQQIVAAAASSVAAAEAVATVVQQFITTQGCTTFIQNVLVESKARAQASAAAATGPAGTSASAQATASTFTQIFTTNTVINTCLAPPPPPPPSPTATPIPAVQQPAVATQTALSYSNQTAAVQSFVNATATSTASATAVVKVLESFITQNGCNIFIQDVLITAQAQANATATATVNRDGSVSTSSAAAASTTFTQVVTNSTVVNRCLQAAPPAALAAALPAATTSVALVNNNPPAAISSIVTACATSSAAAFSTASIVQQYIINNGCTTVMQDILISAGAAAQSTATAAINNGQASSTTAATATVFTQAFASVSIINNCIQASPPAVASAAATVGVLSTSLVTADRTTAVSTFVNATAASAATASAAVRVIEQYISNSGCNQFIQTVLVEVRLSANATATAAISAGRTGTSTAAAASVFTSVTSSSQIITSCINQAPADIVAAAPYTSTIITAIATGNVAAGSSGIVTACTNSTVLANAAASTCVQFINKAGCTSVVQSILVTAQAQVSVTVAASPTSSVASVFASAFTSNTVINTCLIAAPTTVTTTAKSDSLVSAFQAAVGRQDRAAAVNVLVSATAQGDAVATSVKPAVENFVATTGCNGFCYNVLTDLKVNATAAATTGRRLQQATGGTSSITTTYNTVFAASPLVSACTNLAPGPTLATAAANPTDQSFADRVRVALNAGDRPGAVNGILGSTQASLVASQATAGVVEQFIATNGCTAFCNIVLTDAQKAAGWVVTNPTSPKRHLLQAPAPAPSVFTRPFSESLVISGCIRQSVDAKCLLTDYIAA</sequence>
<feature type="compositionally biased region" description="Pro residues" evidence="1">
    <location>
        <begin position="11"/>
        <end position="24"/>
    </location>
</feature>
<feature type="region of interest" description="Disordered" evidence="1">
    <location>
        <begin position="1"/>
        <end position="26"/>
    </location>
</feature>
<feature type="region of interest" description="Disordered" evidence="1">
    <location>
        <begin position="385"/>
        <end position="405"/>
    </location>
</feature>